<dbReference type="AlphaFoldDB" id="A0A5B1C3Z5"/>
<comment type="caution">
    <text evidence="1">The sequence shown here is derived from an EMBL/GenBank/DDBJ whole genome shotgun (WGS) entry which is preliminary data.</text>
</comment>
<evidence type="ECO:0000313" key="2">
    <source>
        <dbReference type="Proteomes" id="UP000323225"/>
    </source>
</evidence>
<dbReference type="EMBL" id="VUAA01000010">
    <property type="protein sequence ID" value="KAA1254765.1"/>
    <property type="molecule type" value="Genomic_DNA"/>
</dbReference>
<reference evidence="1 2" key="1">
    <citation type="submission" date="2019-09" db="EMBL/GenBank/DDBJ databases">
        <authorList>
            <person name="Kritzky A."/>
            <person name="Schelkanova E.Y."/>
            <person name="Alkhova Z.V."/>
            <person name="Smirnova N.I."/>
        </authorList>
    </citation>
    <scope>NUCLEOTIDE SEQUENCE [LARGE SCALE GENOMIC DNA]</scope>
    <source>
        <strain evidence="1 2">M1526</strain>
    </source>
</reference>
<gene>
    <name evidence="1" type="ORF">F0M16_10890</name>
</gene>
<protein>
    <submittedName>
        <fullName evidence="1">Uncharacterized protein</fullName>
    </submittedName>
</protein>
<accession>A0A5B1C3Z5</accession>
<sequence length="154" mass="17531">MKSHATITINTSINGIDPHKFVVKHPFLYECQYDHSHVENGKTQYVFNLTVDTTQTLDVKRQEVTVTHPDYEVKSQDVNVKTNKQVYLVIWHTDDNEARSSLVESIDAHSAWGKVATDYEAKYGLSEDEDVYLEHVKSLAELHEESGIALVKAN</sequence>
<name>A0A5B1C3Z5_VIBCL</name>
<organism evidence="1 2">
    <name type="scientific">Vibrio cholerae</name>
    <dbReference type="NCBI Taxonomy" id="666"/>
    <lineage>
        <taxon>Bacteria</taxon>
        <taxon>Pseudomonadati</taxon>
        <taxon>Pseudomonadota</taxon>
        <taxon>Gammaproteobacteria</taxon>
        <taxon>Vibrionales</taxon>
        <taxon>Vibrionaceae</taxon>
        <taxon>Vibrio</taxon>
    </lineage>
</organism>
<proteinExistence type="predicted"/>
<evidence type="ECO:0000313" key="1">
    <source>
        <dbReference type="EMBL" id="KAA1254765.1"/>
    </source>
</evidence>
<dbReference type="Proteomes" id="UP000323225">
    <property type="component" value="Unassembled WGS sequence"/>
</dbReference>